<keyword evidence="3" id="KW-1185">Reference proteome</keyword>
<dbReference type="RefSeq" id="WP_090992315.1">
    <property type="nucleotide sequence ID" value="NZ_FOPP01000002.1"/>
</dbReference>
<evidence type="ECO:0000313" key="2">
    <source>
        <dbReference type="EMBL" id="SFG78661.1"/>
    </source>
</evidence>
<reference evidence="2 3" key="1">
    <citation type="submission" date="2016-10" db="EMBL/GenBank/DDBJ databases">
        <authorList>
            <person name="de Groot N.N."/>
        </authorList>
    </citation>
    <scope>NUCLEOTIDE SEQUENCE [LARGE SCALE GENOMIC DNA]</scope>
    <source>
        <strain evidence="2 3">DSM 18684</strain>
    </source>
</reference>
<proteinExistence type="predicted"/>
<sequence length="199" mass="22560">MKLLSAVKIVFLGMYVLVFAACGSDDAVKTNKTAVVVAKSENPFPFYRSIEIKPGYYFEIVSWGRGIDSVGGYLLLMSDSVKNNYRSLSIERKGIITDAWNMDLDNDGNPELYIQYVVRKNVNDLNVYEFNSNSFEKISFPGLNADLKKGYDGNDKFFVRNGGLFRSVPVTLSNNDKIVKKIEYKLNDNRFSTKEVKPE</sequence>
<evidence type="ECO:0000256" key="1">
    <source>
        <dbReference type="SAM" id="SignalP"/>
    </source>
</evidence>
<accession>A0A1I2UV76</accession>
<feature type="signal peptide" evidence="1">
    <location>
        <begin position="1"/>
        <end position="20"/>
    </location>
</feature>
<gene>
    <name evidence="2" type="ORF">SAMN04489864_102260</name>
</gene>
<dbReference type="EMBL" id="FOPP01000002">
    <property type="protein sequence ID" value="SFG78661.1"/>
    <property type="molecule type" value="Genomic_DNA"/>
</dbReference>
<protein>
    <recommendedName>
        <fullName evidence="4">NigD-like protein</fullName>
    </recommendedName>
</protein>
<dbReference type="OrthoDB" id="980465at2"/>
<keyword evidence="1" id="KW-0732">Signal</keyword>
<dbReference type="Proteomes" id="UP000199666">
    <property type="component" value="Unassembled WGS sequence"/>
</dbReference>
<dbReference type="AlphaFoldDB" id="A0A1I2UV76"/>
<evidence type="ECO:0000313" key="3">
    <source>
        <dbReference type="Proteomes" id="UP000199666"/>
    </source>
</evidence>
<evidence type="ECO:0008006" key="4">
    <source>
        <dbReference type="Google" id="ProtNLM"/>
    </source>
</evidence>
<organism evidence="2 3">
    <name type="scientific">Pedobacter insulae</name>
    <dbReference type="NCBI Taxonomy" id="414048"/>
    <lineage>
        <taxon>Bacteria</taxon>
        <taxon>Pseudomonadati</taxon>
        <taxon>Bacteroidota</taxon>
        <taxon>Sphingobacteriia</taxon>
        <taxon>Sphingobacteriales</taxon>
        <taxon>Sphingobacteriaceae</taxon>
        <taxon>Pedobacter</taxon>
    </lineage>
</organism>
<dbReference type="PROSITE" id="PS51257">
    <property type="entry name" value="PROKAR_LIPOPROTEIN"/>
    <property type="match status" value="1"/>
</dbReference>
<name>A0A1I2UV76_9SPHI</name>
<feature type="chain" id="PRO_5011761834" description="NigD-like protein" evidence="1">
    <location>
        <begin position="21"/>
        <end position="199"/>
    </location>
</feature>
<dbReference type="STRING" id="414048.SAMN04489864_102260"/>